<feature type="region of interest" description="Disordered" evidence="1">
    <location>
        <begin position="334"/>
        <end position="374"/>
    </location>
</feature>
<reference evidence="2" key="1">
    <citation type="submission" date="2020-05" db="EMBL/GenBank/DDBJ databases">
        <title>Mycena genomes resolve the evolution of fungal bioluminescence.</title>
        <authorList>
            <person name="Tsai I.J."/>
        </authorList>
    </citation>
    <scope>NUCLEOTIDE SEQUENCE</scope>
    <source>
        <strain evidence="2">160909Yilan</strain>
    </source>
</reference>
<feature type="compositionally biased region" description="Low complexity" evidence="1">
    <location>
        <begin position="364"/>
        <end position="374"/>
    </location>
</feature>
<proteinExistence type="predicted"/>
<dbReference type="Proteomes" id="UP000623467">
    <property type="component" value="Unassembled WGS sequence"/>
</dbReference>
<accession>A0A8H6YY17</accession>
<evidence type="ECO:0000256" key="1">
    <source>
        <dbReference type="SAM" id="MobiDB-lite"/>
    </source>
</evidence>
<comment type="caution">
    <text evidence="2">The sequence shown here is derived from an EMBL/GenBank/DDBJ whole genome shotgun (WGS) entry which is preliminary data.</text>
</comment>
<evidence type="ECO:0000313" key="3">
    <source>
        <dbReference type="Proteomes" id="UP000623467"/>
    </source>
</evidence>
<evidence type="ECO:0000313" key="2">
    <source>
        <dbReference type="EMBL" id="KAF7366901.1"/>
    </source>
</evidence>
<name>A0A8H6YY17_9AGAR</name>
<gene>
    <name evidence="2" type="ORF">MSAN_00948800</name>
</gene>
<dbReference type="AlphaFoldDB" id="A0A8H6YY17"/>
<organism evidence="2 3">
    <name type="scientific">Mycena sanguinolenta</name>
    <dbReference type="NCBI Taxonomy" id="230812"/>
    <lineage>
        <taxon>Eukaryota</taxon>
        <taxon>Fungi</taxon>
        <taxon>Dikarya</taxon>
        <taxon>Basidiomycota</taxon>
        <taxon>Agaricomycotina</taxon>
        <taxon>Agaricomycetes</taxon>
        <taxon>Agaricomycetidae</taxon>
        <taxon>Agaricales</taxon>
        <taxon>Marasmiineae</taxon>
        <taxon>Mycenaceae</taxon>
        <taxon>Mycena</taxon>
    </lineage>
</organism>
<sequence length="374" mass="42835">MSYPFLLSQRSISQQRDMFLFCFEEYPIVLMGGGWNLKHHHMTIKTFYRWLDIIDDHHRDRNINFQLQKINLKRFDVLRYIVDSSEGPLLPRDSEELLEPGVYGPFLDGQPYRGQVGDRYCLDTLRTFERGAGCLGEDTGVDLNHHNKMPQAIIDAVTQRDSGVCCVTGRADLPASIIWVFPPSMAYESYQVRDGSKQGLHEVYRCLENAITLCDALVEPYMENMFSIDMEDSGRIITFVDLCMKIPSAPSLPSHLPHHSASHMFWQLHFKLTLGVHFLGGDIEFEEHNPNPQELMDELVEEEANFQDSKWQSGVGAEVLAEFLDQRMCIGQNRTRFNDQPDGVDMNDVDLTSSNSDSEDDVSYSEVGESLYEE</sequence>
<protein>
    <submittedName>
        <fullName evidence="2">Uncharacterized protein</fullName>
    </submittedName>
</protein>
<dbReference type="EMBL" id="JACAZH010000006">
    <property type="protein sequence ID" value="KAF7366901.1"/>
    <property type="molecule type" value="Genomic_DNA"/>
</dbReference>
<dbReference type="OrthoDB" id="3263651at2759"/>
<keyword evidence="3" id="KW-1185">Reference proteome</keyword>